<dbReference type="EMBL" id="JAQNDK010000005">
    <property type="protein sequence ID" value="MDC0684071.1"/>
    <property type="molecule type" value="Genomic_DNA"/>
</dbReference>
<dbReference type="PANTHER" id="PTHR38050">
    <property type="match status" value="1"/>
</dbReference>
<evidence type="ECO:0000256" key="1">
    <source>
        <dbReference type="ARBA" id="ARBA00004613"/>
    </source>
</evidence>
<evidence type="ECO:0000256" key="8">
    <source>
        <dbReference type="ARBA" id="ARBA00023326"/>
    </source>
</evidence>
<feature type="compositionally biased region" description="Low complexity" evidence="10">
    <location>
        <begin position="30"/>
        <end position="55"/>
    </location>
</feature>
<evidence type="ECO:0000256" key="2">
    <source>
        <dbReference type="ARBA" id="ARBA00010278"/>
    </source>
</evidence>
<evidence type="ECO:0000313" key="11">
    <source>
        <dbReference type="EMBL" id="MDC0684071.1"/>
    </source>
</evidence>
<accession>A0ABT5CCA6</accession>
<evidence type="ECO:0000313" key="12">
    <source>
        <dbReference type="Proteomes" id="UP001217485"/>
    </source>
</evidence>
<keyword evidence="8" id="KW-0624">Polysaccharide degradation</keyword>
<evidence type="ECO:0000256" key="6">
    <source>
        <dbReference type="ARBA" id="ARBA00022801"/>
    </source>
</evidence>
<keyword evidence="4" id="KW-0858">Xylan degradation</keyword>
<dbReference type="InterPro" id="IPR029058">
    <property type="entry name" value="AB_hydrolase_fold"/>
</dbReference>
<evidence type="ECO:0000256" key="9">
    <source>
        <dbReference type="ARBA" id="ARBA00025250"/>
    </source>
</evidence>
<protein>
    <submittedName>
        <fullName evidence="11">Uncharacterized protein</fullName>
    </submittedName>
</protein>
<feature type="compositionally biased region" description="Gly residues" evidence="10">
    <location>
        <begin position="13"/>
        <end position="29"/>
    </location>
</feature>
<evidence type="ECO:0000256" key="7">
    <source>
        <dbReference type="ARBA" id="ARBA00023277"/>
    </source>
</evidence>
<comment type="subcellular location">
    <subcellularLocation>
        <location evidence="1">Secreted</location>
    </subcellularLocation>
</comment>
<evidence type="ECO:0000256" key="3">
    <source>
        <dbReference type="ARBA" id="ARBA00022525"/>
    </source>
</evidence>
<keyword evidence="6" id="KW-0378">Hydrolase</keyword>
<dbReference type="RefSeq" id="WP_272102200.1">
    <property type="nucleotide sequence ID" value="NZ_JAQNDK010000005.1"/>
</dbReference>
<evidence type="ECO:0000256" key="5">
    <source>
        <dbReference type="ARBA" id="ARBA00022729"/>
    </source>
</evidence>
<keyword evidence="12" id="KW-1185">Reference proteome</keyword>
<comment type="function">
    <text evidence="9">Involved in degradation of plant cell walls. Hydrolyzes the feruloyl-arabinose ester bond in arabinoxylans, and the feruloyl-galactose ester bond in pectin. Active against paranitrophenyl-acetate, methyl ferulate and wheat arabinoxylan.</text>
</comment>
<keyword evidence="7" id="KW-0119">Carbohydrate metabolism</keyword>
<evidence type="ECO:0000256" key="4">
    <source>
        <dbReference type="ARBA" id="ARBA00022651"/>
    </source>
</evidence>
<comment type="similarity">
    <text evidence="2">Belongs to the faeC family.</text>
</comment>
<dbReference type="PANTHER" id="PTHR38050:SF1">
    <property type="entry name" value="FERULOYL ESTERASE C"/>
    <property type="match status" value="1"/>
</dbReference>
<sequence length="336" mass="34053">MLFLACSSETGSPGTGGGGAGQATGGEGGAHTSASAGETTSTGGTSDDASASSGGTTSGGTTGGSTGGGPQAGAGGTGTGGTEPPAGNPSPGCGKSGRPASGTVKVDNDHIYTFPDSYDGNTPLPLLVGFHACGNPIDQFINLTRGSAFETEYVRAVGRSSDGGGCWNYNSDIAKVLRIYDDLMDNYCIDMDRVFATGHSSGAQMIVQILAHKSDAEHMNFRAVAPVAASDYGALQVSMPVMYIQGKNDTVRGGDGASTVARFRSANMCEMSSTPYSEVMGCQSSGKTVNPGCVSYSGCSEPTIWCSHDDPSYSNTSHGVPCFAIKAMYDFFTGMP</sequence>
<organism evidence="11 12">
    <name type="scientific">Sorangium atrum</name>
    <dbReference type="NCBI Taxonomy" id="2995308"/>
    <lineage>
        <taxon>Bacteria</taxon>
        <taxon>Pseudomonadati</taxon>
        <taxon>Myxococcota</taxon>
        <taxon>Polyangia</taxon>
        <taxon>Polyangiales</taxon>
        <taxon>Polyangiaceae</taxon>
        <taxon>Sorangium</taxon>
    </lineage>
</organism>
<name>A0ABT5CCA6_9BACT</name>
<reference evidence="11 12" key="1">
    <citation type="submission" date="2023-01" db="EMBL/GenBank/DDBJ databases">
        <title>Minimal conservation of predation-associated metabolite biosynthetic gene clusters underscores biosynthetic potential of Myxococcota including descriptions for ten novel species: Archangium lansinium sp. nov., Myxococcus landrumus sp. nov., Nannocystis bai.</title>
        <authorList>
            <person name="Ahearne A."/>
            <person name="Stevens C."/>
            <person name="Dowd S."/>
        </authorList>
    </citation>
    <scope>NUCLEOTIDE SEQUENCE [LARGE SCALE GENOMIC DNA]</scope>
    <source>
        <strain evidence="11 12">WIWO2</strain>
    </source>
</reference>
<proteinExistence type="inferred from homology"/>
<evidence type="ECO:0000256" key="10">
    <source>
        <dbReference type="SAM" id="MobiDB-lite"/>
    </source>
</evidence>
<keyword evidence="5" id="KW-0732">Signal</keyword>
<dbReference type="InterPro" id="IPR043595">
    <property type="entry name" value="FaeB/C/D"/>
</dbReference>
<dbReference type="Proteomes" id="UP001217485">
    <property type="component" value="Unassembled WGS sequence"/>
</dbReference>
<gene>
    <name evidence="11" type="ORF">POL72_40480</name>
</gene>
<dbReference type="Gene3D" id="3.40.50.1820">
    <property type="entry name" value="alpha/beta hydrolase"/>
    <property type="match status" value="1"/>
</dbReference>
<keyword evidence="3" id="KW-0964">Secreted</keyword>
<feature type="region of interest" description="Disordered" evidence="10">
    <location>
        <begin position="1"/>
        <end position="104"/>
    </location>
</feature>
<feature type="compositionally biased region" description="Gly residues" evidence="10">
    <location>
        <begin position="56"/>
        <end position="81"/>
    </location>
</feature>
<comment type="caution">
    <text evidence="11">The sequence shown here is derived from an EMBL/GenBank/DDBJ whole genome shotgun (WGS) entry which is preliminary data.</text>
</comment>
<dbReference type="SUPFAM" id="SSF53474">
    <property type="entry name" value="alpha/beta-Hydrolases"/>
    <property type="match status" value="1"/>
</dbReference>